<dbReference type="GO" id="GO:0016787">
    <property type="term" value="F:hydrolase activity"/>
    <property type="evidence" value="ECO:0007669"/>
    <property type="project" value="UniProtKB-KW"/>
</dbReference>
<dbReference type="Proteomes" id="UP001387364">
    <property type="component" value="Chromosome"/>
</dbReference>
<dbReference type="EMBL" id="CP147404">
    <property type="protein sequence ID" value="WXB94786.1"/>
    <property type="molecule type" value="Genomic_DNA"/>
</dbReference>
<evidence type="ECO:0000259" key="1">
    <source>
        <dbReference type="Pfam" id="PF12708"/>
    </source>
</evidence>
<feature type="domain" description="Rhamnogalacturonase A/B/Epimerase-like pectate lyase" evidence="1">
    <location>
        <begin position="117"/>
        <end position="348"/>
    </location>
</feature>
<dbReference type="InterPro" id="IPR006626">
    <property type="entry name" value="PbH1"/>
</dbReference>
<dbReference type="InterPro" id="IPR024535">
    <property type="entry name" value="RHGA/B-epi-like_pectate_lyase"/>
</dbReference>
<dbReference type="SUPFAM" id="SSF51126">
    <property type="entry name" value="Pectin lyase-like"/>
    <property type="match status" value="1"/>
</dbReference>
<dbReference type="Pfam" id="PF12708">
    <property type="entry name" value="Pect-lyase_RHGA_epim"/>
    <property type="match status" value="1"/>
</dbReference>
<keyword evidence="2" id="KW-0378">Hydrolase</keyword>
<evidence type="ECO:0000313" key="2">
    <source>
        <dbReference type="EMBL" id="WXB94786.1"/>
    </source>
</evidence>
<protein>
    <submittedName>
        <fullName evidence="2">Glycosyl hydrolase family 28-related protein</fullName>
    </submittedName>
</protein>
<name>A0ABZ2NBV3_9BACI</name>
<keyword evidence="3" id="KW-1185">Reference proteome</keyword>
<dbReference type="SMART" id="SM00710">
    <property type="entry name" value="PbH1"/>
    <property type="match status" value="5"/>
</dbReference>
<reference evidence="2 3" key="1">
    <citation type="submission" date="2024-02" db="EMBL/GenBank/DDBJ databases">
        <title>Seven novel Bacillus-like species.</title>
        <authorList>
            <person name="Liu G."/>
        </authorList>
    </citation>
    <scope>NUCLEOTIDE SEQUENCE [LARGE SCALE GENOMIC DNA]</scope>
    <source>
        <strain evidence="2 3">FJAT-52991</strain>
    </source>
</reference>
<sequence length="555" mass="62001">MKIELSNKHNPYQNEQLIDSFFDRPTNKVVEETMSLFNKYKHRYPRPNLQPKRRIWSFAHLLEQVKSFLIGIFMPKEKGESPRDVDMTIDGQGKVSPDWKGQLDQHFLHLQKKVRQVHVTEFGAVGDGKTDCTKAFQRAIGKGKVKVIVPAGTFIVKGIQLPSWTWLVGEGKGQTILKLHQDAPKSSWLVTNMDHKKGNHHVFVQEMSLDWHVERLGEVERTSVGGNRSSCLTYANVTYGWVKNVEAINPGLHCFDVSSTLYNYSGDGYRARGGSKYIWLDGLNGYGFGDDGITTHHSDYILISNSHMCDPSGKAHKKGFSNSNGIEVDDGSQNVLLVNNSTARCFGGVEVKAHHNSSAATNVHIVGHLSINDNRSFNFRHIGHHSKQDPESKTAYNITASRIVAIAPVRTDLYRDSNPRALVVSAYKNVVIHQFHAIGDPDYDYQSQPMIAVQYRSRNVSLNHVKIQGFKTASSDIKVFGGEQKADDVRICHVYIKNSAANGLTVGPGIQQMLIRHVLAINVHGVCGCSLASENIELEEFTATGYDKAYMKKSN</sequence>
<dbReference type="InterPro" id="IPR012334">
    <property type="entry name" value="Pectin_lyas_fold"/>
</dbReference>
<gene>
    <name evidence="2" type="ORF">WDJ61_09235</name>
</gene>
<accession>A0ABZ2NBV3</accession>
<proteinExistence type="predicted"/>
<evidence type="ECO:0000313" key="3">
    <source>
        <dbReference type="Proteomes" id="UP001387364"/>
    </source>
</evidence>
<organism evidence="2 3">
    <name type="scientific">Bacillus kandeliae</name>
    <dbReference type="NCBI Taxonomy" id="3129297"/>
    <lineage>
        <taxon>Bacteria</taxon>
        <taxon>Bacillati</taxon>
        <taxon>Bacillota</taxon>
        <taxon>Bacilli</taxon>
        <taxon>Bacillales</taxon>
        <taxon>Bacillaceae</taxon>
        <taxon>Bacillus</taxon>
    </lineage>
</organism>
<dbReference type="Gene3D" id="2.160.20.10">
    <property type="entry name" value="Single-stranded right-handed beta-helix, Pectin lyase-like"/>
    <property type="match status" value="1"/>
</dbReference>
<dbReference type="RefSeq" id="WP_338754626.1">
    <property type="nucleotide sequence ID" value="NZ_CP147404.1"/>
</dbReference>
<dbReference type="InterPro" id="IPR011050">
    <property type="entry name" value="Pectin_lyase_fold/virulence"/>
</dbReference>